<comment type="caution">
    <text evidence="3">The sequence shown here is derived from an EMBL/GenBank/DDBJ whole genome shotgun (WGS) entry which is preliminary data.</text>
</comment>
<dbReference type="Gene3D" id="3.30.70.1070">
    <property type="entry name" value="Sporulation related repeat"/>
    <property type="match status" value="1"/>
</dbReference>
<keyword evidence="1" id="KW-0472">Membrane</keyword>
<organism evidence="3">
    <name type="scientific">mine drainage metagenome</name>
    <dbReference type="NCBI Taxonomy" id="410659"/>
    <lineage>
        <taxon>unclassified sequences</taxon>
        <taxon>metagenomes</taxon>
        <taxon>ecological metagenomes</taxon>
    </lineage>
</organism>
<dbReference type="Pfam" id="PF05036">
    <property type="entry name" value="SPOR"/>
    <property type="match status" value="1"/>
</dbReference>
<protein>
    <submittedName>
        <fullName evidence="3">Sporulation related domain protein</fullName>
    </submittedName>
</protein>
<dbReference type="PROSITE" id="PS51724">
    <property type="entry name" value="SPOR"/>
    <property type="match status" value="1"/>
</dbReference>
<dbReference type="InterPro" id="IPR036680">
    <property type="entry name" value="SPOR-like_sf"/>
</dbReference>
<keyword evidence="1" id="KW-0812">Transmembrane</keyword>
<reference evidence="3" key="1">
    <citation type="submission" date="2016-10" db="EMBL/GenBank/DDBJ databases">
        <title>Sequence of Gallionella enrichment culture.</title>
        <authorList>
            <person name="Poehlein A."/>
            <person name="Muehling M."/>
            <person name="Daniel R."/>
        </authorList>
    </citation>
    <scope>NUCLEOTIDE SEQUENCE</scope>
</reference>
<name>A0A1J5PNY4_9ZZZZ</name>
<proteinExistence type="predicted"/>
<dbReference type="EMBL" id="MLJW01007458">
    <property type="protein sequence ID" value="OIQ65285.1"/>
    <property type="molecule type" value="Genomic_DNA"/>
</dbReference>
<dbReference type="SUPFAM" id="SSF110997">
    <property type="entry name" value="Sporulation related repeat"/>
    <property type="match status" value="1"/>
</dbReference>
<dbReference type="GO" id="GO:0042834">
    <property type="term" value="F:peptidoglycan binding"/>
    <property type="evidence" value="ECO:0007669"/>
    <property type="project" value="InterPro"/>
</dbReference>
<sequence>MVSLVLPAVLGNALFYTKCRRQMAAAVAAHATLAQACAALGQRSSSRRRSGFLVLMNWVWLGIAALIYALLVHPAPLLVPVSPRIGEVSGVLSAAPVVLPAPVARTAPAVASMPEAVVQPASQNRATQTEQAPVAVPAAAPAGHYVNAGLFAQAANARKTQARLLAAGLPVVTQKLQVRGQVLTRVQAGPFANRAKAQRAVAKIHALKLEASLAPP</sequence>
<feature type="transmembrane region" description="Helical" evidence="1">
    <location>
        <begin position="52"/>
        <end position="71"/>
    </location>
</feature>
<gene>
    <name evidence="3" type="ORF">GALL_531580</name>
</gene>
<dbReference type="AlphaFoldDB" id="A0A1J5PNY4"/>
<feature type="domain" description="SPOR" evidence="2">
    <location>
        <begin position="138"/>
        <end position="216"/>
    </location>
</feature>
<evidence type="ECO:0000256" key="1">
    <source>
        <dbReference type="SAM" id="Phobius"/>
    </source>
</evidence>
<keyword evidence="1" id="KW-1133">Transmembrane helix</keyword>
<accession>A0A1J5PNY4</accession>
<dbReference type="InterPro" id="IPR007730">
    <property type="entry name" value="SPOR-like_dom"/>
</dbReference>
<evidence type="ECO:0000313" key="3">
    <source>
        <dbReference type="EMBL" id="OIQ65285.1"/>
    </source>
</evidence>
<evidence type="ECO:0000259" key="2">
    <source>
        <dbReference type="PROSITE" id="PS51724"/>
    </source>
</evidence>